<proteinExistence type="inferred from homology"/>
<dbReference type="Proteomes" id="UP001279734">
    <property type="component" value="Unassembled WGS sequence"/>
</dbReference>
<feature type="transmembrane region" description="Helical" evidence="6">
    <location>
        <begin position="220"/>
        <end position="249"/>
    </location>
</feature>
<organism evidence="7 8">
    <name type="scientific">Nepenthes gracilis</name>
    <name type="common">Slender pitcher plant</name>
    <dbReference type="NCBI Taxonomy" id="150966"/>
    <lineage>
        <taxon>Eukaryota</taxon>
        <taxon>Viridiplantae</taxon>
        <taxon>Streptophyta</taxon>
        <taxon>Embryophyta</taxon>
        <taxon>Tracheophyta</taxon>
        <taxon>Spermatophyta</taxon>
        <taxon>Magnoliopsida</taxon>
        <taxon>eudicotyledons</taxon>
        <taxon>Gunneridae</taxon>
        <taxon>Pentapetalae</taxon>
        <taxon>Caryophyllales</taxon>
        <taxon>Nepenthaceae</taxon>
        <taxon>Nepenthes</taxon>
    </lineage>
</organism>
<keyword evidence="5 6" id="KW-0472">Membrane</keyword>
<comment type="subcellular location">
    <subcellularLocation>
        <location evidence="1">Membrane</location>
    </subcellularLocation>
</comment>
<evidence type="ECO:0000256" key="4">
    <source>
        <dbReference type="ARBA" id="ARBA00022989"/>
    </source>
</evidence>
<dbReference type="PANTHER" id="PTHR31113">
    <property type="entry name" value="UPF0496 PROTEIN 3-RELATED"/>
    <property type="match status" value="1"/>
</dbReference>
<evidence type="ECO:0000313" key="8">
    <source>
        <dbReference type="Proteomes" id="UP001279734"/>
    </source>
</evidence>
<dbReference type="Pfam" id="PF05055">
    <property type="entry name" value="DUF677"/>
    <property type="match status" value="1"/>
</dbReference>
<sequence length="372" mass="41787">MRRRVNFWIRRLFPCHVSRPGTPQAPSDVDVREEYANAFRTESYYQFWARILELTHNDAATRRSMDSTSAARLPSYRLFAEHLLDPDQPTVTQLLSLTQIRPENQILLSDYFSETANASLLCGVLLKDIEKVRAKYQSLKKTIESLEYLASGCVNPKPVILTRLSEFAKSVNPFVPSSSSLTRFRAVQEICSGLLRRLEQGRDRAEAKLWLLNGLKRGSAIFLVALTVSVAVIAVSHALVMVVAMPALMVASPELASASKLAKMSAQLDAAAKGTYILNRDLDTISRLLSRLYDEVEHARAMIEFWLGLRGIYRVQASGEVARHLKKNDSSFCDQLDELEEHLYLCFMTINRARNLVVKEILGVGPISVTSP</sequence>
<dbReference type="GO" id="GO:0016020">
    <property type="term" value="C:membrane"/>
    <property type="evidence" value="ECO:0007669"/>
    <property type="project" value="UniProtKB-SubCell"/>
</dbReference>
<evidence type="ECO:0000256" key="2">
    <source>
        <dbReference type="ARBA" id="ARBA00009074"/>
    </source>
</evidence>
<keyword evidence="8" id="KW-1185">Reference proteome</keyword>
<evidence type="ECO:0000256" key="3">
    <source>
        <dbReference type="ARBA" id="ARBA00022692"/>
    </source>
</evidence>
<dbReference type="InterPro" id="IPR007749">
    <property type="entry name" value="DUF677"/>
</dbReference>
<keyword evidence="3 6" id="KW-0812">Transmembrane</keyword>
<name>A0AAD3XUU0_NEPGR</name>
<comment type="similarity">
    <text evidence="2">Belongs to the UPF0496 family.</text>
</comment>
<evidence type="ECO:0000313" key="7">
    <source>
        <dbReference type="EMBL" id="GMH18387.1"/>
    </source>
</evidence>
<evidence type="ECO:0000256" key="1">
    <source>
        <dbReference type="ARBA" id="ARBA00004370"/>
    </source>
</evidence>
<accession>A0AAD3XUU0</accession>
<protein>
    <submittedName>
        <fullName evidence="7">Uncharacterized protein</fullName>
    </submittedName>
</protein>
<dbReference type="PANTHER" id="PTHR31113:SF6">
    <property type="entry name" value="UPF0496 PROTEIN 3"/>
    <property type="match status" value="1"/>
</dbReference>
<evidence type="ECO:0000256" key="5">
    <source>
        <dbReference type="ARBA" id="ARBA00023136"/>
    </source>
</evidence>
<dbReference type="EMBL" id="BSYO01000019">
    <property type="protein sequence ID" value="GMH18387.1"/>
    <property type="molecule type" value="Genomic_DNA"/>
</dbReference>
<dbReference type="AlphaFoldDB" id="A0AAD3XUU0"/>
<reference evidence="7" key="1">
    <citation type="submission" date="2023-05" db="EMBL/GenBank/DDBJ databases">
        <title>Nepenthes gracilis genome sequencing.</title>
        <authorList>
            <person name="Fukushima K."/>
        </authorList>
    </citation>
    <scope>NUCLEOTIDE SEQUENCE</scope>
    <source>
        <strain evidence="7">SING2019-196</strain>
    </source>
</reference>
<gene>
    <name evidence="7" type="ORF">Nepgr_020228</name>
</gene>
<comment type="caution">
    <text evidence="7">The sequence shown here is derived from an EMBL/GenBank/DDBJ whole genome shotgun (WGS) entry which is preliminary data.</text>
</comment>
<keyword evidence="4 6" id="KW-1133">Transmembrane helix</keyword>
<evidence type="ECO:0000256" key="6">
    <source>
        <dbReference type="SAM" id="Phobius"/>
    </source>
</evidence>